<dbReference type="PANTHER" id="PTHR21068:SF43">
    <property type="entry name" value="SPARTIN"/>
    <property type="match status" value="1"/>
</dbReference>
<protein>
    <recommendedName>
        <fullName evidence="2">Senescence domain-containing protein</fullName>
    </recommendedName>
</protein>
<proteinExistence type="predicted"/>
<evidence type="ECO:0000259" key="2">
    <source>
        <dbReference type="Pfam" id="PF06911"/>
    </source>
</evidence>
<feature type="region of interest" description="Disordered" evidence="1">
    <location>
        <begin position="327"/>
        <end position="403"/>
    </location>
</feature>
<dbReference type="GO" id="GO:0051301">
    <property type="term" value="P:cell division"/>
    <property type="evidence" value="ECO:0007669"/>
    <property type="project" value="TreeGrafter"/>
</dbReference>
<name>A0A166VDK3_9AGAM</name>
<dbReference type="AlphaFoldDB" id="A0A166VDK3"/>
<dbReference type="InterPro" id="IPR045036">
    <property type="entry name" value="Spartin-like"/>
</dbReference>
<dbReference type="EMBL" id="KV417485">
    <property type="protein sequence ID" value="KZP32615.1"/>
    <property type="molecule type" value="Genomic_DNA"/>
</dbReference>
<dbReference type="STRING" id="436010.A0A166VDK3"/>
<dbReference type="InterPro" id="IPR009686">
    <property type="entry name" value="Senescence/spartin_C"/>
</dbReference>
<feature type="compositionally biased region" description="Low complexity" evidence="1">
    <location>
        <begin position="254"/>
        <end position="266"/>
    </location>
</feature>
<accession>A0A166VDK3</accession>
<feature type="compositionally biased region" description="Low complexity" evidence="1">
    <location>
        <begin position="346"/>
        <end position="369"/>
    </location>
</feature>
<evidence type="ECO:0000313" key="3">
    <source>
        <dbReference type="EMBL" id="KZP32615.1"/>
    </source>
</evidence>
<dbReference type="OrthoDB" id="20821at2759"/>
<dbReference type="GO" id="GO:0005886">
    <property type="term" value="C:plasma membrane"/>
    <property type="evidence" value="ECO:0007669"/>
    <property type="project" value="TreeGrafter"/>
</dbReference>
<dbReference type="Pfam" id="PF06911">
    <property type="entry name" value="Senescence"/>
    <property type="match status" value="1"/>
</dbReference>
<feature type="domain" description="Senescence" evidence="2">
    <location>
        <begin position="219"/>
        <end position="481"/>
    </location>
</feature>
<evidence type="ECO:0000256" key="1">
    <source>
        <dbReference type="SAM" id="MobiDB-lite"/>
    </source>
</evidence>
<feature type="region of interest" description="Disordered" evidence="1">
    <location>
        <begin position="254"/>
        <end position="275"/>
    </location>
</feature>
<reference evidence="3 4" key="1">
    <citation type="journal article" date="2016" name="Mol. Biol. Evol.">
        <title>Comparative Genomics of Early-Diverging Mushroom-Forming Fungi Provides Insights into the Origins of Lignocellulose Decay Capabilities.</title>
        <authorList>
            <person name="Nagy L.G."/>
            <person name="Riley R."/>
            <person name="Tritt A."/>
            <person name="Adam C."/>
            <person name="Daum C."/>
            <person name="Floudas D."/>
            <person name="Sun H."/>
            <person name="Yadav J.S."/>
            <person name="Pangilinan J."/>
            <person name="Larsson K.H."/>
            <person name="Matsuura K."/>
            <person name="Barry K."/>
            <person name="Labutti K."/>
            <person name="Kuo R."/>
            <person name="Ohm R.A."/>
            <person name="Bhattacharya S.S."/>
            <person name="Shirouzu T."/>
            <person name="Yoshinaga Y."/>
            <person name="Martin F.M."/>
            <person name="Grigoriev I.V."/>
            <person name="Hibbett D.S."/>
        </authorList>
    </citation>
    <scope>NUCLEOTIDE SEQUENCE [LARGE SCALE GENOMIC DNA]</scope>
    <source>
        <strain evidence="3 4">CBS 109695</strain>
    </source>
</reference>
<gene>
    <name evidence="3" type="ORF">FIBSPDRAFT_774582</name>
</gene>
<dbReference type="PANTHER" id="PTHR21068">
    <property type="entry name" value="SPARTIN"/>
    <property type="match status" value="1"/>
</dbReference>
<keyword evidence="4" id="KW-1185">Reference proteome</keyword>
<dbReference type="Proteomes" id="UP000076532">
    <property type="component" value="Unassembled WGS sequence"/>
</dbReference>
<feature type="compositionally biased region" description="Polar residues" evidence="1">
    <location>
        <begin position="330"/>
        <end position="339"/>
    </location>
</feature>
<organism evidence="3 4">
    <name type="scientific">Athelia psychrophila</name>
    <dbReference type="NCBI Taxonomy" id="1759441"/>
    <lineage>
        <taxon>Eukaryota</taxon>
        <taxon>Fungi</taxon>
        <taxon>Dikarya</taxon>
        <taxon>Basidiomycota</taxon>
        <taxon>Agaricomycotina</taxon>
        <taxon>Agaricomycetes</taxon>
        <taxon>Agaricomycetidae</taxon>
        <taxon>Atheliales</taxon>
        <taxon>Atheliaceae</taxon>
        <taxon>Athelia</taxon>
    </lineage>
</organism>
<sequence>MEAFVLLNLANASLSVGKDNRIGNLALECVTLHAGHRPDSKAPPGRDVFLVLRIDSLETPLDPSEAIQCSITNAKRRYSVLDGSGELVTIELPAPNPGKDGDHIREDLETFDSILSQYAQFKSPGSSSQARPPISLRASSIIVDKKGDDLKGHVILMDEDNGQVVGELENNFVVEKDPSGDPKAGEDEPVVIELRNEAGEPEEDPRAVFVRAIPEGHGNYITKGASLVSYVISGTTSLVTYAMTSASTYYIRNSQAQPPSSSKSPGAGPPPLPPRALVVLTSERTRKGLATMHAMSGQVASISAKTAKAIGVLESKIIRTAVGKGKEVYAQTSTQSPSTLGPPLPSRSQTPSASSSAVHSRAASPQPSFSSPPPYAVYTSRNPPSLPPRPSAPKVDPSIPLPSNPRRLIASADLILSTIDTSAKQLVDVGSKQLGAVMGHKYGAEAEQSTNYVTGTARNVVLVFIDIKGVGRRALIKNAGKAAGKEMIARRKVVEVSTTSNEKHEIQVKA</sequence>
<evidence type="ECO:0000313" key="4">
    <source>
        <dbReference type="Proteomes" id="UP000076532"/>
    </source>
</evidence>